<feature type="transmembrane region" description="Helical" evidence="1">
    <location>
        <begin position="289"/>
        <end position="308"/>
    </location>
</feature>
<gene>
    <name evidence="4" type="primary">oatA2</name>
    <name evidence="4" type="ORF">CGERO_02555</name>
</gene>
<feature type="transmembrane region" description="Helical" evidence="1">
    <location>
        <begin position="258"/>
        <end position="277"/>
    </location>
</feature>
<feature type="transmembrane region" description="Helical" evidence="1">
    <location>
        <begin position="226"/>
        <end position="246"/>
    </location>
</feature>
<dbReference type="OrthoDB" id="3404679at2"/>
<reference evidence="4 5" key="1">
    <citation type="submission" date="2018-11" db="EMBL/GenBank/DDBJ databases">
        <authorList>
            <person name="Kleinhagauer T."/>
            <person name="Glaeser S.P."/>
            <person name="Spergser J."/>
            <person name="Ruckert C."/>
            <person name="Kaempfer P."/>
            <person name="Busse H.-J."/>
        </authorList>
    </citation>
    <scope>NUCLEOTIDE SEQUENCE [LARGE SCALE GENOMIC DNA]</scope>
    <source>
        <strain evidence="4 5">W8</strain>
    </source>
</reference>
<keyword evidence="4" id="KW-0012">Acyltransferase</keyword>
<keyword evidence="4" id="KW-0808">Transferase</keyword>
<proteinExistence type="predicted"/>
<dbReference type="Pfam" id="PF19040">
    <property type="entry name" value="SGNH"/>
    <property type="match status" value="1"/>
</dbReference>
<feature type="transmembrane region" description="Helical" evidence="1">
    <location>
        <begin position="169"/>
        <end position="189"/>
    </location>
</feature>
<keyword evidence="1" id="KW-0812">Transmembrane</keyword>
<evidence type="ECO:0000259" key="3">
    <source>
        <dbReference type="Pfam" id="PF19040"/>
    </source>
</evidence>
<protein>
    <submittedName>
        <fullName evidence="4">O-acetyltransferase OatA</fullName>
        <ecNumber evidence="4">2.3.1.-</ecNumber>
    </submittedName>
</protein>
<accession>A0A3G6IYH9</accession>
<feature type="transmembrane region" description="Helical" evidence="1">
    <location>
        <begin position="367"/>
        <end position="385"/>
    </location>
</feature>
<dbReference type="EMBL" id="CP033897">
    <property type="protein sequence ID" value="AZA10835.1"/>
    <property type="molecule type" value="Genomic_DNA"/>
</dbReference>
<dbReference type="KEGG" id="cgk:CGERO_02555"/>
<feature type="transmembrane region" description="Helical" evidence="1">
    <location>
        <begin position="75"/>
        <end position="94"/>
    </location>
</feature>
<evidence type="ECO:0000313" key="4">
    <source>
        <dbReference type="EMBL" id="AZA10835.1"/>
    </source>
</evidence>
<keyword evidence="5" id="KW-1185">Reference proteome</keyword>
<dbReference type="EC" id="2.3.1.-" evidence="4"/>
<dbReference type="PANTHER" id="PTHR23028:SF53">
    <property type="entry name" value="ACYL_TRANSF_3 DOMAIN-CONTAINING PROTEIN"/>
    <property type="match status" value="1"/>
</dbReference>
<dbReference type="GO" id="GO:0009103">
    <property type="term" value="P:lipopolysaccharide biosynthetic process"/>
    <property type="evidence" value="ECO:0007669"/>
    <property type="project" value="TreeGrafter"/>
</dbReference>
<dbReference type="GO" id="GO:0016747">
    <property type="term" value="F:acyltransferase activity, transferring groups other than amino-acyl groups"/>
    <property type="evidence" value="ECO:0007669"/>
    <property type="project" value="InterPro"/>
</dbReference>
<keyword evidence="1" id="KW-1133">Transmembrane helix</keyword>
<dbReference type="PANTHER" id="PTHR23028">
    <property type="entry name" value="ACETYLTRANSFERASE"/>
    <property type="match status" value="1"/>
</dbReference>
<dbReference type="InterPro" id="IPR002656">
    <property type="entry name" value="Acyl_transf_3_dom"/>
</dbReference>
<dbReference type="InterPro" id="IPR043968">
    <property type="entry name" value="SGNH"/>
</dbReference>
<name>A0A3G6IYH9_9CORY</name>
<dbReference type="Proteomes" id="UP000271587">
    <property type="component" value="Chromosome"/>
</dbReference>
<evidence type="ECO:0000313" key="5">
    <source>
        <dbReference type="Proteomes" id="UP000271587"/>
    </source>
</evidence>
<dbReference type="RefSeq" id="WP_123933321.1">
    <property type="nucleotide sequence ID" value="NZ_CP033897.1"/>
</dbReference>
<keyword evidence="1" id="KW-0472">Membrane</keyword>
<evidence type="ECO:0000256" key="1">
    <source>
        <dbReference type="SAM" id="Phobius"/>
    </source>
</evidence>
<feature type="domain" description="SGNH" evidence="3">
    <location>
        <begin position="457"/>
        <end position="674"/>
    </location>
</feature>
<feature type="transmembrane region" description="Helical" evidence="1">
    <location>
        <begin position="12"/>
        <end position="29"/>
    </location>
</feature>
<feature type="transmembrane region" description="Helical" evidence="1">
    <location>
        <begin position="145"/>
        <end position="162"/>
    </location>
</feature>
<dbReference type="GO" id="GO:0016020">
    <property type="term" value="C:membrane"/>
    <property type="evidence" value="ECO:0007669"/>
    <property type="project" value="TreeGrafter"/>
</dbReference>
<dbReference type="AlphaFoldDB" id="A0A3G6IYH9"/>
<organism evidence="4 5">
    <name type="scientific">Corynebacterium gerontici</name>
    <dbReference type="NCBI Taxonomy" id="2079234"/>
    <lineage>
        <taxon>Bacteria</taxon>
        <taxon>Bacillati</taxon>
        <taxon>Actinomycetota</taxon>
        <taxon>Actinomycetes</taxon>
        <taxon>Mycobacteriales</taxon>
        <taxon>Corynebacteriaceae</taxon>
        <taxon>Corynebacterium</taxon>
    </lineage>
</organism>
<dbReference type="Pfam" id="PF01757">
    <property type="entry name" value="Acyl_transf_3"/>
    <property type="match status" value="1"/>
</dbReference>
<dbReference type="InterPro" id="IPR050879">
    <property type="entry name" value="Acyltransferase_3"/>
</dbReference>
<feature type="transmembrane region" description="Helical" evidence="1">
    <location>
        <begin position="35"/>
        <end position="54"/>
    </location>
</feature>
<feature type="domain" description="Acyltransferase 3" evidence="2">
    <location>
        <begin position="9"/>
        <end position="328"/>
    </location>
</feature>
<sequence>MPEPVKYRHDLDGLRGIAIAFVVIFHVFVGKVSGGVDVFLLLSGYFFLGSQLRYAYNPGALLNPWWPLWRTIRRLVPALIVVLLSTVIAISLLTPELKQSDIGDQLLASLGYFQNWELIWQGQSYGAASASISPLQHLWSMSVQGQFYIMAIVFALLIALLNRKRTHNVRIVAGIPLVIATAASMFYAFTASDSHVNYYSTWSRMWELTLGAVLLLFCSNLRLPTWLRHTIVILGLIMVLSTGLLFDGATQFPGPAALYPLGGAALIILGGNGKGWLGSAPMRYLGRIAYPLYLWHWPMLIVLTAYLNQERPEVWLGIVVIIASLALAHITHIWIEVPFQQHARRPAVGDKRIRQGFRSIFSTTGSLRGLAAIIIATLCSTAFLIPQEWAKEVEALSNYRLDPRVYPGAMALEGARVPQAEPKPDPYLLAETVGLAWTKGCMSWANQNPNELPYDKKPKDCTFGDKDAEVTAYLVGGSHAEQWMAALDTLGKEHHFKVIPFVRQSCPAFVEELDGVFSQSCQQFNSVVMERIAEDQPDFVVSNSTRPLLELNRFIDEVPASYPTFWEYLERLDIPFVGLRDNPWFILPGGKGKKVSQCYDKTGDMIECGKPENEFYAADNPADEYLVNDNQINIDTSQWLCEDGFCPPVIGNIYVYRDGNHLSDDYVRSAAPLLWEAMAPLMKELNLA</sequence>
<feature type="transmembrane region" description="Helical" evidence="1">
    <location>
        <begin position="314"/>
        <end position="335"/>
    </location>
</feature>
<feature type="transmembrane region" description="Helical" evidence="1">
    <location>
        <begin position="201"/>
        <end position="219"/>
    </location>
</feature>
<evidence type="ECO:0000259" key="2">
    <source>
        <dbReference type="Pfam" id="PF01757"/>
    </source>
</evidence>